<dbReference type="EMBL" id="RSCE01000006">
    <property type="protein sequence ID" value="RSH81719.1"/>
    <property type="molecule type" value="Genomic_DNA"/>
</dbReference>
<proteinExistence type="predicted"/>
<dbReference type="CDD" id="cd07920">
    <property type="entry name" value="Pumilio"/>
    <property type="match status" value="1"/>
</dbReference>
<keyword evidence="6" id="KW-1185">Reference proteome</keyword>
<dbReference type="STRING" id="105984.A0A427XS89"/>
<dbReference type="Gene3D" id="1.25.10.10">
    <property type="entry name" value="Leucine-rich Repeat Variant"/>
    <property type="match status" value="1"/>
</dbReference>
<feature type="repeat" description="Pumilio" evidence="2">
    <location>
        <begin position="375"/>
        <end position="410"/>
    </location>
</feature>
<dbReference type="PROSITE" id="PS50303">
    <property type="entry name" value="PUM_HD"/>
    <property type="match status" value="1"/>
</dbReference>
<dbReference type="InterPro" id="IPR033712">
    <property type="entry name" value="Pumilio_RNA-bd"/>
</dbReference>
<dbReference type="SUPFAM" id="SSF48371">
    <property type="entry name" value="ARM repeat"/>
    <property type="match status" value="1"/>
</dbReference>
<comment type="caution">
    <text evidence="5">The sequence shown here is derived from an EMBL/GenBank/DDBJ whole genome shotgun (WGS) entry which is preliminary data.</text>
</comment>
<organism evidence="5 6">
    <name type="scientific">Apiotrichum porosum</name>
    <dbReference type="NCBI Taxonomy" id="105984"/>
    <lineage>
        <taxon>Eukaryota</taxon>
        <taxon>Fungi</taxon>
        <taxon>Dikarya</taxon>
        <taxon>Basidiomycota</taxon>
        <taxon>Agaricomycotina</taxon>
        <taxon>Tremellomycetes</taxon>
        <taxon>Trichosporonales</taxon>
        <taxon>Trichosporonaceae</taxon>
        <taxon>Apiotrichum</taxon>
    </lineage>
</organism>
<feature type="region of interest" description="Disordered" evidence="3">
    <location>
        <begin position="211"/>
        <end position="261"/>
    </location>
</feature>
<sequence>MSAMSATAPAWSSAADNETLINHLQSLSVDEYSARQVQQHPVAGACVPPTPPYGNVHTPQRPAAYATYDGTTQYLYYTTEFTPPSAGGHHHHQAYAGFELATPMTPLQSMQSMASAAGITFDPYPTPPENYPLQQDSRQGAPHHHTHQLGQLAANGAAAAAAACSSTNANPAGFQQQAAVAGRQGIYRPPHLQQQGQGYFAYSDRAPYWTQMHGAHGGQHASTGRDSGHQHHHPQRRINAHSHSGGRRGSTQGAHGQYPSLSEYNHRYGLQSLASYPHTPSPGHFSLVGAAPFTPASLSAASSTYNGGYGRRRSDEGPARSLRLEEFRQRRNSRMDFADVYGHICEFAGDQHGSRLIQNKLETATNEERALVFDEIITSAFQLMTDVFGNYVIQKFFEHGDENQRAAIAKTMEGHVLHLSMNMYGCRVVQKALEYVLVDQRDQLVAELKGHIIDCVKSSNANHVIQRLITLDPPSTVTDAFQGHVFELSTHPFGCRVLQKSFEVLHPDRIRSLLDEMHRCSHKLMTDQFGNYVVQSIITNGDAHEYDRNKVVAIIKGRLWELCRHKFASNVVEKALKYASAADRRDLISEILGENIDGAQSRVAALLRDQYGNFPVQTALSEADLDQRELLLATILPLMPTLRHTPCGRRLEAKLNQYGQQQGVLPSLSDSVSASSTASSLKSRDLDLLTGSDSASTGDTTGGDTTGGDTTGGDTTGGDTGDTNSVGTTPSPPARRKLRGRAASSPGDPHDDADADAAVLHLLV</sequence>
<dbReference type="GeneID" id="39592451"/>
<keyword evidence="1" id="KW-0677">Repeat</keyword>
<feature type="region of interest" description="Disordered" evidence="3">
    <location>
        <begin position="679"/>
        <end position="755"/>
    </location>
</feature>
<dbReference type="PROSITE" id="PS50302">
    <property type="entry name" value="PUM"/>
    <property type="match status" value="6"/>
</dbReference>
<reference evidence="5 6" key="1">
    <citation type="submission" date="2018-11" db="EMBL/GenBank/DDBJ databases">
        <title>Genome sequence of Apiotrichum porosum DSM 27194.</title>
        <authorList>
            <person name="Aliyu H."/>
            <person name="Gorte O."/>
            <person name="Ochsenreither K."/>
        </authorList>
    </citation>
    <scope>NUCLEOTIDE SEQUENCE [LARGE SCALE GENOMIC DNA]</scope>
    <source>
        <strain evidence="5 6">DSM 27194</strain>
    </source>
</reference>
<gene>
    <name evidence="5" type="primary">PUF3</name>
    <name evidence="5" type="ORF">EHS24_007908</name>
</gene>
<feature type="domain" description="PUM-HD" evidence="4">
    <location>
        <begin position="319"/>
        <end position="659"/>
    </location>
</feature>
<dbReference type="AlphaFoldDB" id="A0A427XS89"/>
<accession>A0A427XS89</accession>
<feature type="repeat" description="Pumilio" evidence="2">
    <location>
        <begin position="480"/>
        <end position="515"/>
    </location>
</feature>
<feature type="compositionally biased region" description="Low complexity" evidence="3">
    <location>
        <begin position="690"/>
        <end position="699"/>
    </location>
</feature>
<dbReference type="GO" id="GO:0003730">
    <property type="term" value="F:mRNA 3'-UTR binding"/>
    <property type="evidence" value="ECO:0007669"/>
    <property type="project" value="TreeGrafter"/>
</dbReference>
<protein>
    <submittedName>
        <fullName evidence="5">mRNA binding protein puf3</fullName>
    </submittedName>
</protein>
<feature type="repeat" description="Pumilio" evidence="2">
    <location>
        <begin position="339"/>
        <end position="374"/>
    </location>
</feature>
<name>A0A427XS89_9TREE</name>
<dbReference type="Proteomes" id="UP000279236">
    <property type="component" value="Unassembled WGS sequence"/>
</dbReference>
<dbReference type="OrthoDB" id="668540at2759"/>
<dbReference type="Pfam" id="PF00806">
    <property type="entry name" value="PUF"/>
    <property type="match status" value="7"/>
</dbReference>
<evidence type="ECO:0000259" key="4">
    <source>
        <dbReference type="PROSITE" id="PS50303"/>
    </source>
</evidence>
<feature type="repeat" description="Pumilio" evidence="2">
    <location>
        <begin position="411"/>
        <end position="446"/>
    </location>
</feature>
<evidence type="ECO:0000256" key="1">
    <source>
        <dbReference type="ARBA" id="ARBA00022737"/>
    </source>
</evidence>
<dbReference type="PANTHER" id="PTHR12537:SF12">
    <property type="entry name" value="MATERNAL PROTEIN PUMILIO"/>
    <property type="match status" value="1"/>
</dbReference>
<dbReference type="InterPro" id="IPR033133">
    <property type="entry name" value="PUM-HD"/>
</dbReference>
<dbReference type="InterPro" id="IPR016024">
    <property type="entry name" value="ARM-type_fold"/>
</dbReference>
<evidence type="ECO:0000313" key="6">
    <source>
        <dbReference type="Proteomes" id="UP000279236"/>
    </source>
</evidence>
<dbReference type="GO" id="GO:0005737">
    <property type="term" value="C:cytoplasm"/>
    <property type="evidence" value="ECO:0007669"/>
    <property type="project" value="TreeGrafter"/>
</dbReference>
<dbReference type="SMART" id="SM00025">
    <property type="entry name" value="Pumilio"/>
    <property type="match status" value="8"/>
</dbReference>
<feature type="compositionally biased region" description="Polar residues" evidence="3">
    <location>
        <begin position="249"/>
        <end position="261"/>
    </location>
</feature>
<dbReference type="InterPro" id="IPR011989">
    <property type="entry name" value="ARM-like"/>
</dbReference>
<dbReference type="InterPro" id="IPR001313">
    <property type="entry name" value="Pumilio_RNA-bd_rpt"/>
</dbReference>
<dbReference type="PANTHER" id="PTHR12537">
    <property type="entry name" value="RNA BINDING PROTEIN PUMILIO-RELATED"/>
    <property type="match status" value="1"/>
</dbReference>
<feature type="repeat" description="Pumilio" evidence="2">
    <location>
        <begin position="553"/>
        <end position="589"/>
    </location>
</feature>
<evidence type="ECO:0000313" key="5">
    <source>
        <dbReference type="EMBL" id="RSH81719.1"/>
    </source>
</evidence>
<feature type="compositionally biased region" description="Gly residues" evidence="3">
    <location>
        <begin position="700"/>
        <end position="720"/>
    </location>
</feature>
<dbReference type="RefSeq" id="XP_028476174.1">
    <property type="nucleotide sequence ID" value="XM_028623241.1"/>
</dbReference>
<feature type="compositionally biased region" description="Basic residues" evidence="3">
    <location>
        <begin position="230"/>
        <end position="246"/>
    </location>
</feature>
<evidence type="ECO:0000256" key="3">
    <source>
        <dbReference type="SAM" id="MobiDB-lite"/>
    </source>
</evidence>
<evidence type="ECO:0000256" key="2">
    <source>
        <dbReference type="PROSITE-ProRule" id="PRU00317"/>
    </source>
</evidence>
<feature type="repeat" description="Pumilio" evidence="2">
    <location>
        <begin position="595"/>
        <end position="633"/>
    </location>
</feature>
<dbReference type="GO" id="GO:0000288">
    <property type="term" value="P:nuclear-transcribed mRNA catabolic process, deadenylation-dependent decay"/>
    <property type="evidence" value="ECO:0007669"/>
    <property type="project" value="TreeGrafter"/>
</dbReference>
<feature type="region of interest" description="Disordered" evidence="3">
    <location>
        <begin position="120"/>
        <end position="147"/>
    </location>
</feature>